<dbReference type="FunCoup" id="A2DF47">
    <property type="interactions" value="503"/>
</dbReference>
<dbReference type="GO" id="GO:0004843">
    <property type="term" value="F:cysteine-type deubiquitinase activity"/>
    <property type="evidence" value="ECO:0000318"/>
    <property type="project" value="GO_Central"/>
</dbReference>
<dbReference type="PROSITE" id="PS00973">
    <property type="entry name" value="USP_2"/>
    <property type="match status" value="1"/>
</dbReference>
<dbReference type="PROSITE" id="PS50235">
    <property type="entry name" value="USP_3"/>
    <property type="match status" value="1"/>
</dbReference>
<evidence type="ECO:0000256" key="2">
    <source>
        <dbReference type="ARBA" id="ARBA00012759"/>
    </source>
</evidence>
<evidence type="ECO:0000313" key="8">
    <source>
        <dbReference type="EMBL" id="EAY21039.1"/>
    </source>
</evidence>
<dbReference type="Pfam" id="PF00443">
    <property type="entry name" value="UCH"/>
    <property type="match status" value="1"/>
</dbReference>
<evidence type="ECO:0000256" key="3">
    <source>
        <dbReference type="ARBA" id="ARBA00022670"/>
    </source>
</evidence>
<dbReference type="VEuPathDB" id="TrichDB:TVAGG3_0531970"/>
<dbReference type="GO" id="GO:0005829">
    <property type="term" value="C:cytosol"/>
    <property type="evidence" value="ECO:0000318"/>
    <property type="project" value="GO_Central"/>
</dbReference>
<keyword evidence="4" id="KW-0833">Ubl conjugation pathway</keyword>
<dbReference type="VEuPathDB" id="TrichDB:TVAG_172970"/>
<keyword evidence="3" id="KW-0645">Protease</keyword>
<dbReference type="GO" id="GO:0016579">
    <property type="term" value="P:protein deubiquitination"/>
    <property type="evidence" value="ECO:0007669"/>
    <property type="project" value="InterPro"/>
</dbReference>
<evidence type="ECO:0000256" key="4">
    <source>
        <dbReference type="ARBA" id="ARBA00022786"/>
    </source>
</evidence>
<protein>
    <recommendedName>
        <fullName evidence="2">ubiquitinyl hydrolase 1</fullName>
        <ecNumber evidence="2">3.4.19.12</ecNumber>
    </recommendedName>
</protein>
<dbReference type="SUPFAM" id="SSF54001">
    <property type="entry name" value="Cysteine proteinases"/>
    <property type="match status" value="1"/>
</dbReference>
<dbReference type="OMA" id="FFVVNET"/>
<comment type="catalytic activity">
    <reaction evidence="1">
        <text>Thiol-dependent hydrolysis of ester, thioester, amide, peptide and isopeptide bonds formed by the C-terminal Gly of ubiquitin (a 76-residue protein attached to proteins as an intracellular targeting signal).</text>
        <dbReference type="EC" id="3.4.19.12"/>
    </reaction>
</comment>
<dbReference type="Gene3D" id="3.90.70.10">
    <property type="entry name" value="Cysteine proteinases"/>
    <property type="match status" value="1"/>
</dbReference>
<sequence length="363" mass="41155">MRHLGKNPQWVEISKVIEYPPEVLEFYSQHLIEQTLKFEKEFANTLNDQTYNLKPISLPPNGLLNKGLMCFANASLQLLFSSKEFVSFILFMKNNMRFFSIAQLASAPTWSALCKFARSYATEKNIISTESMDEFFGPFTSKRHPLTMEDAAEFTMFLLNKLHDELQELIKLGDIKQDAGGWQAKGIKSGRITVSDECVKRSPITHIFGTIVRADTLSNGHSRSVGHEPYLVLPLDLSPTLEESIENFLKFSDVDDGTSKKNSFLSLPSSIVIALKRFAFDGTGVIKRDDIIKYPSKLRLLKTDFELAAIVIHIGSSPASGHYICISKRTDGHWREYDDSDVYGIRDGTEMEQQAYLLLYNRV</sequence>
<dbReference type="InterPro" id="IPR001394">
    <property type="entry name" value="Peptidase_C19_UCH"/>
</dbReference>
<dbReference type="GO" id="GO:0005634">
    <property type="term" value="C:nucleus"/>
    <property type="evidence" value="ECO:0000318"/>
    <property type="project" value="GO_Central"/>
</dbReference>
<keyword evidence="6" id="KW-0788">Thiol protease</keyword>
<reference evidence="8" key="2">
    <citation type="journal article" date="2007" name="Science">
        <title>Draft genome sequence of the sexually transmitted pathogen Trichomonas vaginalis.</title>
        <authorList>
            <person name="Carlton J.M."/>
            <person name="Hirt R.P."/>
            <person name="Silva J.C."/>
            <person name="Delcher A.L."/>
            <person name="Schatz M."/>
            <person name="Zhao Q."/>
            <person name="Wortman J.R."/>
            <person name="Bidwell S.L."/>
            <person name="Alsmark U.C.M."/>
            <person name="Besteiro S."/>
            <person name="Sicheritz-Ponten T."/>
            <person name="Noel C.J."/>
            <person name="Dacks J.B."/>
            <person name="Foster P.G."/>
            <person name="Simillion C."/>
            <person name="Van de Peer Y."/>
            <person name="Miranda-Saavedra D."/>
            <person name="Barton G.J."/>
            <person name="Westrop G.D."/>
            <person name="Mueller S."/>
            <person name="Dessi D."/>
            <person name="Fiori P.L."/>
            <person name="Ren Q."/>
            <person name="Paulsen I."/>
            <person name="Zhang H."/>
            <person name="Bastida-Corcuera F.D."/>
            <person name="Simoes-Barbosa A."/>
            <person name="Brown M.T."/>
            <person name="Hayes R.D."/>
            <person name="Mukherjee M."/>
            <person name="Okumura C.Y."/>
            <person name="Schneider R."/>
            <person name="Smith A.J."/>
            <person name="Vanacova S."/>
            <person name="Villalvazo M."/>
            <person name="Haas B.J."/>
            <person name="Pertea M."/>
            <person name="Feldblyum T.V."/>
            <person name="Utterback T.R."/>
            <person name="Shu C.L."/>
            <person name="Osoegawa K."/>
            <person name="de Jong P.J."/>
            <person name="Hrdy I."/>
            <person name="Horvathova L."/>
            <person name="Zubacova Z."/>
            <person name="Dolezal P."/>
            <person name="Malik S.B."/>
            <person name="Logsdon J.M. Jr."/>
            <person name="Henze K."/>
            <person name="Gupta A."/>
            <person name="Wang C.C."/>
            <person name="Dunne R.L."/>
            <person name="Upcroft J.A."/>
            <person name="Upcroft P."/>
            <person name="White O."/>
            <person name="Salzberg S.L."/>
            <person name="Tang P."/>
            <person name="Chiu C.-H."/>
            <person name="Lee Y.-S."/>
            <person name="Embley T.M."/>
            <person name="Coombs G.H."/>
            <person name="Mottram J.C."/>
            <person name="Tachezy J."/>
            <person name="Fraser-Liggett C.M."/>
            <person name="Johnson P.J."/>
        </authorList>
    </citation>
    <scope>NUCLEOTIDE SEQUENCE [LARGE SCALE GENOMIC DNA]</scope>
    <source>
        <strain evidence="8">G3</strain>
    </source>
</reference>
<dbReference type="InterPro" id="IPR018200">
    <property type="entry name" value="USP_CS"/>
</dbReference>
<gene>
    <name evidence="8" type="ORF">TVAG_172970</name>
</gene>
<dbReference type="Proteomes" id="UP000001542">
    <property type="component" value="Unassembled WGS sequence"/>
</dbReference>
<dbReference type="EMBL" id="DS113193">
    <property type="protein sequence ID" value="EAY21039.1"/>
    <property type="molecule type" value="Genomic_DNA"/>
</dbReference>
<feature type="domain" description="USP" evidence="7">
    <location>
        <begin position="61"/>
        <end position="363"/>
    </location>
</feature>
<evidence type="ECO:0000313" key="9">
    <source>
        <dbReference type="Proteomes" id="UP000001542"/>
    </source>
</evidence>
<dbReference type="RefSeq" id="XP_001582025.1">
    <property type="nucleotide sequence ID" value="XM_001581975.1"/>
</dbReference>
<proteinExistence type="predicted"/>
<evidence type="ECO:0000256" key="5">
    <source>
        <dbReference type="ARBA" id="ARBA00022801"/>
    </source>
</evidence>
<dbReference type="SMR" id="A2DF47"/>
<evidence type="ECO:0000259" key="7">
    <source>
        <dbReference type="PROSITE" id="PS50235"/>
    </source>
</evidence>
<dbReference type="EC" id="3.4.19.12" evidence="2"/>
<keyword evidence="5 8" id="KW-0378">Hydrolase</keyword>
<dbReference type="GO" id="GO:0006508">
    <property type="term" value="P:proteolysis"/>
    <property type="evidence" value="ECO:0007669"/>
    <property type="project" value="UniProtKB-KW"/>
</dbReference>
<dbReference type="AlphaFoldDB" id="A2DF47"/>
<dbReference type="eggNOG" id="KOG1871">
    <property type="taxonomic scope" value="Eukaryota"/>
</dbReference>
<dbReference type="STRING" id="5722.A2DF47"/>
<dbReference type="InterPro" id="IPR050164">
    <property type="entry name" value="Peptidase_C19"/>
</dbReference>
<dbReference type="CDD" id="cd02257">
    <property type="entry name" value="Peptidase_C19"/>
    <property type="match status" value="1"/>
</dbReference>
<evidence type="ECO:0000256" key="6">
    <source>
        <dbReference type="ARBA" id="ARBA00022807"/>
    </source>
</evidence>
<organism evidence="8 9">
    <name type="scientific">Trichomonas vaginalis (strain ATCC PRA-98 / G3)</name>
    <dbReference type="NCBI Taxonomy" id="412133"/>
    <lineage>
        <taxon>Eukaryota</taxon>
        <taxon>Metamonada</taxon>
        <taxon>Parabasalia</taxon>
        <taxon>Trichomonadida</taxon>
        <taxon>Trichomonadidae</taxon>
        <taxon>Trichomonas</taxon>
    </lineage>
</organism>
<dbReference type="KEGG" id="tva:5466587"/>
<dbReference type="InterPro" id="IPR028889">
    <property type="entry name" value="USP"/>
</dbReference>
<dbReference type="GO" id="GO:0031647">
    <property type="term" value="P:regulation of protein stability"/>
    <property type="evidence" value="ECO:0000318"/>
    <property type="project" value="GO_Central"/>
</dbReference>
<dbReference type="InterPro" id="IPR038765">
    <property type="entry name" value="Papain-like_cys_pep_sf"/>
</dbReference>
<dbReference type="InParanoid" id="A2DF47"/>
<dbReference type="PANTHER" id="PTHR24006:SF687">
    <property type="entry name" value="UBIQUITIN CARBOXYL-TERMINAL HYDROLASE 10"/>
    <property type="match status" value="1"/>
</dbReference>
<keyword evidence="9" id="KW-1185">Reference proteome</keyword>
<accession>A2DF47</accession>
<dbReference type="PANTHER" id="PTHR24006">
    <property type="entry name" value="UBIQUITIN CARBOXYL-TERMINAL HYDROLASE"/>
    <property type="match status" value="1"/>
</dbReference>
<evidence type="ECO:0000256" key="1">
    <source>
        <dbReference type="ARBA" id="ARBA00000707"/>
    </source>
</evidence>
<dbReference type="OrthoDB" id="429671at2759"/>
<reference evidence="8" key="1">
    <citation type="submission" date="2006-10" db="EMBL/GenBank/DDBJ databases">
        <authorList>
            <person name="Amadeo P."/>
            <person name="Zhao Q."/>
            <person name="Wortman J."/>
            <person name="Fraser-Liggett C."/>
            <person name="Carlton J."/>
        </authorList>
    </citation>
    <scope>NUCLEOTIDE SEQUENCE</scope>
    <source>
        <strain evidence="8">G3</strain>
    </source>
</reference>
<name>A2DF47_TRIV3</name>